<evidence type="ECO:0000313" key="2">
    <source>
        <dbReference type="EMBL" id="QKS73319.1"/>
    </source>
</evidence>
<dbReference type="GO" id="GO:0005737">
    <property type="term" value="C:cytoplasm"/>
    <property type="evidence" value="ECO:0007669"/>
    <property type="project" value="InterPro"/>
</dbReference>
<dbReference type="Pfam" id="PF03829">
    <property type="entry name" value="PTSIIA_gutA"/>
    <property type="match status" value="1"/>
</dbReference>
<dbReference type="EMBL" id="CP041372">
    <property type="protein sequence ID" value="QKS73319.1"/>
    <property type="molecule type" value="Genomic_DNA"/>
</dbReference>
<feature type="modified residue" description="Phosphohistidine; by HPr" evidence="1">
    <location>
        <position position="42"/>
    </location>
</feature>
<evidence type="ECO:0000313" key="3">
    <source>
        <dbReference type="Proteomes" id="UP000318138"/>
    </source>
</evidence>
<dbReference type="PROSITE" id="PS51097">
    <property type="entry name" value="PTS_EIIA_TYPE_5"/>
    <property type="match status" value="1"/>
</dbReference>
<reference evidence="3" key="1">
    <citation type="submission" date="2019-07" db="EMBL/GenBank/DDBJ databases">
        <title>Bacillus alkalisoli sp. nov. isolated from saline soil.</title>
        <authorList>
            <person name="Sun J.-Q."/>
            <person name="Xu L."/>
        </authorList>
    </citation>
    <scope>NUCLEOTIDE SEQUENCE [LARGE SCALE GENOMIC DNA]</scope>
    <source>
        <strain evidence="3">M4U3P1</strain>
    </source>
</reference>
<organism evidence="2 3">
    <name type="scientific">Paenalkalicoccus suaedae</name>
    <dbReference type="NCBI Taxonomy" id="2592382"/>
    <lineage>
        <taxon>Bacteria</taxon>
        <taxon>Bacillati</taxon>
        <taxon>Bacillota</taxon>
        <taxon>Bacilli</taxon>
        <taxon>Bacillales</taxon>
        <taxon>Bacillaceae</taxon>
        <taxon>Paenalkalicoccus</taxon>
    </lineage>
</organism>
<dbReference type="PANTHER" id="PTHR40398">
    <property type="entry name" value="PTS SYSTEM GLUCITOL/SORBITOL-SPECIFIC EIIA COMPONENT"/>
    <property type="match status" value="1"/>
</dbReference>
<dbReference type="GO" id="GO:0008982">
    <property type="term" value="F:protein-N(PI)-phosphohistidine-sugar phosphotransferase activity"/>
    <property type="evidence" value="ECO:0007669"/>
    <property type="project" value="InterPro"/>
</dbReference>
<proteinExistence type="predicted"/>
<dbReference type="GO" id="GO:0009401">
    <property type="term" value="P:phosphoenolpyruvate-dependent sugar phosphotransferase system"/>
    <property type="evidence" value="ECO:0007669"/>
    <property type="project" value="InterPro"/>
</dbReference>
<dbReference type="Proteomes" id="UP000318138">
    <property type="component" value="Chromosome"/>
</dbReference>
<dbReference type="SUPFAM" id="SSF141530">
    <property type="entry name" value="PTSIIA/GutA-like"/>
    <property type="match status" value="1"/>
</dbReference>
<gene>
    <name evidence="2" type="ORF">FLK61_38205</name>
</gene>
<accession>A0A859FKL6</accession>
<name>A0A859FKL6_9BACI</name>
<protein>
    <submittedName>
        <fullName evidence="2">PTS glucitol/sorbitol transporter subunit IIA</fullName>
    </submittedName>
</protein>
<evidence type="ECO:0000256" key="1">
    <source>
        <dbReference type="PROSITE-ProRule" id="PRU00420"/>
    </source>
</evidence>
<keyword evidence="3" id="KW-1185">Reference proteome</keyword>
<dbReference type="GO" id="GO:0016301">
    <property type="term" value="F:kinase activity"/>
    <property type="evidence" value="ECO:0007669"/>
    <property type="project" value="TreeGrafter"/>
</dbReference>
<dbReference type="InterPro" id="IPR036665">
    <property type="entry name" value="PTS_IIA_glucitol/sorbitol_sf"/>
</dbReference>
<dbReference type="Gene3D" id="2.40.33.40">
    <property type="entry name" value="Phosphotransferase system, glucitol/sorbitol-specific IIA component"/>
    <property type="match status" value="1"/>
</dbReference>
<dbReference type="AlphaFoldDB" id="A0A859FKL6"/>
<dbReference type="PANTHER" id="PTHR40398:SF1">
    <property type="entry name" value="PTS SYSTEM GLUCITOL_SORBITOL-SPECIFIC EIIA COMPONENT"/>
    <property type="match status" value="1"/>
</dbReference>
<dbReference type="KEGG" id="psua:FLK61_38205"/>
<dbReference type="InterPro" id="IPR004716">
    <property type="entry name" value="PTS_IIA_glucitol/sorbitol-sp"/>
</dbReference>
<sequence length="120" mass="13440">MTKLHSTVTSIGAECELFLQEKMMILFHEDVPKELKEIAVVHNNRDIKDDVAAGDFLVIGDERYEILFVGSKANETLRELGHATFFFNGESSSDLPGNICLEDKAFALPKENEEIKIIAV</sequence>